<keyword evidence="1" id="KW-0812">Transmembrane</keyword>
<evidence type="ECO:0000313" key="4">
    <source>
        <dbReference type="Proteomes" id="UP000077763"/>
    </source>
</evidence>
<name>A0A177MIF7_METMH</name>
<protein>
    <recommendedName>
        <fullName evidence="5">Secreted protein</fullName>
    </recommendedName>
</protein>
<evidence type="ECO:0000256" key="1">
    <source>
        <dbReference type="SAM" id="Phobius"/>
    </source>
</evidence>
<proteinExistence type="predicted"/>
<keyword evidence="1" id="KW-0472">Membrane</keyword>
<dbReference type="RefSeq" id="WP_064036417.1">
    <property type="nucleotide sequence ID" value="NZ_LUUH01000042.1"/>
</dbReference>
<dbReference type="EMBL" id="LUUH01000042">
    <property type="protein sequence ID" value="OAI05411.1"/>
    <property type="molecule type" value="Genomic_DNA"/>
</dbReference>
<dbReference type="AlphaFoldDB" id="A0A177MIF7"/>
<organism evidence="3 4">
    <name type="scientific">Methylomonas methanica</name>
    <dbReference type="NCBI Taxonomy" id="421"/>
    <lineage>
        <taxon>Bacteria</taxon>
        <taxon>Pseudomonadati</taxon>
        <taxon>Pseudomonadota</taxon>
        <taxon>Gammaproteobacteria</taxon>
        <taxon>Methylococcales</taxon>
        <taxon>Methylococcaceae</taxon>
        <taxon>Methylomonas</taxon>
    </lineage>
</organism>
<feature type="chain" id="PRO_5008068066" description="Secreted protein" evidence="2">
    <location>
        <begin position="22"/>
        <end position="184"/>
    </location>
</feature>
<evidence type="ECO:0008006" key="5">
    <source>
        <dbReference type="Google" id="ProtNLM"/>
    </source>
</evidence>
<accession>A0A177MIF7</accession>
<evidence type="ECO:0000256" key="2">
    <source>
        <dbReference type="SAM" id="SignalP"/>
    </source>
</evidence>
<evidence type="ECO:0000313" key="3">
    <source>
        <dbReference type="EMBL" id="OAI05411.1"/>
    </source>
</evidence>
<keyword evidence="2" id="KW-0732">Signal</keyword>
<sequence>MIKKSVLAVALLSAICTQAEAITLNADGAWHAFDVDNSVSNSGELEWIDLDNNALTFDFTLTGSAILRVVDAGFAGDRFKIFNTASVLGETSAAVNNYPTSVYSDFDLAYASSDYSRGEFLLGAGSYQISGLLIQSALDDTSAEINATVGAVSLTAVPLPAAAGLYAAGAGLLGLVSRRRKSTK</sequence>
<gene>
    <name evidence="3" type="ORF">A1353_11535</name>
</gene>
<comment type="caution">
    <text evidence="3">The sequence shown here is derived from an EMBL/GenBank/DDBJ whole genome shotgun (WGS) entry which is preliminary data.</text>
</comment>
<feature type="transmembrane region" description="Helical" evidence="1">
    <location>
        <begin position="157"/>
        <end position="176"/>
    </location>
</feature>
<reference evidence="3 4" key="1">
    <citation type="submission" date="2016-03" db="EMBL/GenBank/DDBJ databases">
        <authorList>
            <person name="Ploux O."/>
        </authorList>
    </citation>
    <scope>NUCLEOTIDE SEQUENCE [LARGE SCALE GENOMIC DNA]</scope>
    <source>
        <strain evidence="3 4">R-45371</strain>
    </source>
</reference>
<feature type="signal peptide" evidence="2">
    <location>
        <begin position="1"/>
        <end position="21"/>
    </location>
</feature>
<keyword evidence="1" id="KW-1133">Transmembrane helix</keyword>
<dbReference type="Proteomes" id="UP000077763">
    <property type="component" value="Unassembled WGS sequence"/>
</dbReference>